<dbReference type="GO" id="GO:0005576">
    <property type="term" value="C:extracellular region"/>
    <property type="evidence" value="ECO:0007669"/>
    <property type="project" value="TreeGrafter"/>
</dbReference>
<feature type="binding site" evidence="4">
    <location>
        <position position="103"/>
    </location>
    <ligand>
        <name>Zn(2+)</name>
        <dbReference type="ChEBI" id="CHEBI:29105"/>
    </ligand>
</feature>
<keyword evidence="5" id="KW-0443">Lipid metabolism</keyword>
<dbReference type="GO" id="GO:0046872">
    <property type="term" value="F:metal ion binding"/>
    <property type="evidence" value="ECO:0007669"/>
    <property type="project" value="UniProtKB-KW"/>
</dbReference>
<dbReference type="PANTHER" id="PTHR12670:SF1">
    <property type="entry name" value="NEUTRAL CERAMIDASE"/>
    <property type="match status" value="1"/>
</dbReference>
<comment type="similarity">
    <text evidence="1 5">Belongs to the neutral ceramidase family.</text>
</comment>
<keyword evidence="2 5" id="KW-0378">Hydrolase</keyword>
<proteinExistence type="inferred from homology"/>
<feature type="binding site" evidence="4">
    <location>
        <position position="210"/>
    </location>
    <ligand>
        <name>Zn(2+)</name>
        <dbReference type="ChEBI" id="CHEBI:29105"/>
    </ligand>
</feature>
<dbReference type="InterPro" id="IPR006823">
    <property type="entry name" value="Ceramidase_alk"/>
</dbReference>
<keyword evidence="10" id="KW-1185">Reference proteome</keyword>
<dbReference type="InterPro" id="IPR038445">
    <property type="entry name" value="NCDase_C_sf"/>
</dbReference>
<feature type="region of interest" description="Disordered" evidence="6">
    <location>
        <begin position="638"/>
        <end position="658"/>
    </location>
</feature>
<evidence type="ECO:0000259" key="8">
    <source>
        <dbReference type="Pfam" id="PF17048"/>
    </source>
</evidence>
<feature type="domain" description="Neutral/alkaline non-lysosomal ceramidase C-terminal" evidence="8">
    <location>
        <begin position="495"/>
        <end position="651"/>
    </location>
</feature>
<evidence type="ECO:0000256" key="1">
    <source>
        <dbReference type="ARBA" id="ARBA00009835"/>
    </source>
</evidence>
<evidence type="ECO:0000256" key="6">
    <source>
        <dbReference type="SAM" id="MobiDB-lite"/>
    </source>
</evidence>
<dbReference type="Proteomes" id="UP000565715">
    <property type="component" value="Unassembled WGS sequence"/>
</dbReference>
<evidence type="ECO:0000256" key="4">
    <source>
        <dbReference type="PIRSR" id="PIRSR606823-2"/>
    </source>
</evidence>
<dbReference type="InterPro" id="IPR031329">
    <property type="entry name" value="NEUT/ALK_ceramidase_N"/>
</dbReference>
<keyword evidence="5" id="KW-0746">Sphingolipid metabolism</keyword>
<evidence type="ECO:0000313" key="9">
    <source>
        <dbReference type="EMBL" id="NKY34593.1"/>
    </source>
</evidence>
<dbReference type="EMBL" id="JAAXOO010000004">
    <property type="protein sequence ID" value="NKY34593.1"/>
    <property type="molecule type" value="Genomic_DNA"/>
</dbReference>
<dbReference type="Pfam" id="PF04734">
    <property type="entry name" value="Ceramidase_alk"/>
    <property type="match status" value="1"/>
</dbReference>
<feature type="domain" description="Neutral/alkaline non-lysosomal ceramidase N-terminal" evidence="7">
    <location>
        <begin position="12"/>
        <end position="491"/>
    </location>
</feature>
<dbReference type="Pfam" id="PF17048">
    <property type="entry name" value="Ceramidse_alk_C"/>
    <property type="match status" value="1"/>
</dbReference>
<comment type="caution">
    <text evidence="9">The sequence shown here is derived from an EMBL/GenBank/DDBJ whole genome shotgun (WGS) entry which is preliminary data.</text>
</comment>
<reference evidence="9 10" key="1">
    <citation type="submission" date="2020-04" db="EMBL/GenBank/DDBJ databases">
        <title>MicrobeNet Type strains.</title>
        <authorList>
            <person name="Nicholson A.C."/>
        </authorList>
    </citation>
    <scope>NUCLEOTIDE SEQUENCE [LARGE SCALE GENOMIC DNA]</scope>
    <source>
        <strain evidence="9 10">DSM 45078</strain>
    </source>
</reference>
<keyword evidence="4" id="KW-0862">Zinc</keyword>
<name>A0A846XJ31_9NOCA</name>
<dbReference type="GO" id="GO:0046514">
    <property type="term" value="P:ceramide catabolic process"/>
    <property type="evidence" value="ECO:0007669"/>
    <property type="project" value="InterPro"/>
</dbReference>
<sequence length="658" mass="71942">MPETTYSTDRHLVGRAIADITGEPAEAAMLGYGRADQKTAGIHLRLRARAFVFVDPLVERRVLLVVTELPLIFSSITQEVLRRLAQRFGDTYTESNVMITATHTHCGPGGYSHHRLYNRSGGFRPRTFAAIVDGITEAVERAHVDIAPATLRLIHGELHEASVNRSRAAFDLNPEEDKDFFPEAIDPQTTLLRIDRDGEPVGAVNWFATHGTSMTNRNTLISGDNKGYAAYHWERVVEGVNYLVDPDPDFVAAFAQTNSGDMSPNLDGSPGHGPTGDECENTRLLGLRQYEAAAKLAAGYMPRMAGSIDYRFLHIDLSSVTVAEEFTGDGCEHRTGRPAGGAAAFAGAEYDGPTQWKTFHEGRNPGWDFLSRSAYLFAPALRDAQAPKAIVAPGGLLNRSKPYVQEIVPVQLIRVAELYLLGIPGEVTIAAGLRLRRTVAAALGVELANVLIAGYSNAYFHYVTTPEEYAAQRYEGASTLFGRWQLPALQQVAAQLATALHDESTVPATTAAPDLSQLWQSAKTDPPPDFPPVGQNFGDVLTEPEPEYRAGERVSVEFAGAHPNHDLHRGSTYLMVQRYDGARWRTIADDGDWETTFEWTPGPAQSSRITIGWHSPADAASGSYRIRYFGDAVKPGSDPVPISGTSPEFRIHDAHHDT</sequence>
<feature type="active site" description="Nucleophile" evidence="3">
    <location>
        <position position="263"/>
    </location>
</feature>
<gene>
    <name evidence="9" type="ORF">HGA13_16140</name>
</gene>
<dbReference type="Gene3D" id="2.60.40.2300">
    <property type="entry name" value="Neutral/alkaline non-lysosomal ceramidase, C-terminal domain"/>
    <property type="match status" value="1"/>
</dbReference>
<comment type="catalytic activity">
    <reaction evidence="5">
        <text>an N-acylsphing-4-enine + H2O = sphing-4-enine + a fatty acid</text>
        <dbReference type="Rhea" id="RHEA:20856"/>
        <dbReference type="ChEBI" id="CHEBI:15377"/>
        <dbReference type="ChEBI" id="CHEBI:28868"/>
        <dbReference type="ChEBI" id="CHEBI:52639"/>
        <dbReference type="ChEBI" id="CHEBI:57756"/>
        <dbReference type="EC" id="3.5.1.23"/>
    </reaction>
</comment>
<accession>A0A846XJ31</accession>
<feature type="binding site" evidence="4">
    <location>
        <position position="426"/>
    </location>
    <ligand>
        <name>Zn(2+)</name>
        <dbReference type="ChEBI" id="CHEBI:29105"/>
    </ligand>
</feature>
<dbReference type="EC" id="3.5.1.23" evidence="5"/>
<dbReference type="GO" id="GO:0042759">
    <property type="term" value="P:long-chain fatty acid biosynthetic process"/>
    <property type="evidence" value="ECO:0007669"/>
    <property type="project" value="TreeGrafter"/>
</dbReference>
<evidence type="ECO:0000256" key="3">
    <source>
        <dbReference type="PIRSR" id="PIRSR606823-1"/>
    </source>
</evidence>
<dbReference type="InterPro" id="IPR031331">
    <property type="entry name" value="NEUT/ALK_ceramidase_C"/>
</dbReference>
<organism evidence="9 10">
    <name type="scientific">Nocardia speluncae</name>
    <dbReference type="NCBI Taxonomy" id="419477"/>
    <lineage>
        <taxon>Bacteria</taxon>
        <taxon>Bacillati</taxon>
        <taxon>Actinomycetota</taxon>
        <taxon>Actinomycetes</taxon>
        <taxon>Mycobacteriales</taxon>
        <taxon>Nocardiaceae</taxon>
        <taxon>Nocardia</taxon>
    </lineage>
</organism>
<protein>
    <recommendedName>
        <fullName evidence="5">Neutral ceramidase</fullName>
        <ecNumber evidence="5">3.5.1.23</ecNumber>
    </recommendedName>
</protein>
<feature type="compositionally biased region" description="Basic and acidic residues" evidence="6">
    <location>
        <begin position="649"/>
        <end position="658"/>
    </location>
</feature>
<comment type="cofactor">
    <cofactor evidence="4">
        <name>Zn(2+)</name>
        <dbReference type="ChEBI" id="CHEBI:29105"/>
    </cofactor>
    <text evidence="4">Binds 1 zinc ion per subunit.</text>
</comment>
<evidence type="ECO:0000256" key="2">
    <source>
        <dbReference type="ARBA" id="ARBA00022801"/>
    </source>
</evidence>
<evidence type="ECO:0000313" key="10">
    <source>
        <dbReference type="Proteomes" id="UP000565715"/>
    </source>
</evidence>
<dbReference type="RefSeq" id="WP_068046601.1">
    <property type="nucleotide sequence ID" value="NZ_JAAXOO010000004.1"/>
</dbReference>
<evidence type="ECO:0000259" key="7">
    <source>
        <dbReference type="Pfam" id="PF04734"/>
    </source>
</evidence>
<dbReference type="AlphaFoldDB" id="A0A846XJ31"/>
<evidence type="ECO:0000256" key="5">
    <source>
        <dbReference type="RuleBase" id="RU366019"/>
    </source>
</evidence>
<dbReference type="GO" id="GO:0046512">
    <property type="term" value="P:sphingosine biosynthetic process"/>
    <property type="evidence" value="ECO:0007669"/>
    <property type="project" value="TreeGrafter"/>
</dbReference>
<feature type="binding site" evidence="4">
    <location>
        <position position="462"/>
    </location>
    <ligand>
        <name>Zn(2+)</name>
        <dbReference type="ChEBI" id="CHEBI:29105"/>
    </ligand>
</feature>
<keyword evidence="4" id="KW-0479">Metal-binding</keyword>
<dbReference type="PANTHER" id="PTHR12670">
    <property type="entry name" value="CERAMIDASE"/>
    <property type="match status" value="1"/>
</dbReference>
<dbReference type="GO" id="GO:0017040">
    <property type="term" value="F:N-acylsphingosine amidohydrolase activity"/>
    <property type="evidence" value="ECO:0007669"/>
    <property type="project" value="UniProtKB-UniRule"/>
</dbReference>
<dbReference type="GO" id="GO:0016020">
    <property type="term" value="C:membrane"/>
    <property type="evidence" value="ECO:0007669"/>
    <property type="project" value="GOC"/>
</dbReference>